<organism evidence="2 3">
    <name type="scientific">Euplotes crassus</name>
    <dbReference type="NCBI Taxonomy" id="5936"/>
    <lineage>
        <taxon>Eukaryota</taxon>
        <taxon>Sar</taxon>
        <taxon>Alveolata</taxon>
        <taxon>Ciliophora</taxon>
        <taxon>Intramacronucleata</taxon>
        <taxon>Spirotrichea</taxon>
        <taxon>Hypotrichia</taxon>
        <taxon>Euplotida</taxon>
        <taxon>Euplotidae</taxon>
        <taxon>Moneuplotes</taxon>
    </lineage>
</organism>
<protein>
    <submittedName>
        <fullName evidence="2">Uncharacterized protein</fullName>
    </submittedName>
</protein>
<name>A0AAD2D8S1_EUPCR</name>
<accession>A0AAD2D8S1</accession>
<sequence>MSVSNTEREAESRPEWAVKHEKKWDSSQQKRLQKEPNECNDQYHLVREAAGVNFGLIVDKLNSCREEFYRFDSAGFNFYQHVTKSFSQKGNKDRFVEITEMVLKDLQINGSHQDEVDLFELTFNGNDSDIDSVLIKMAKQGSTFPISWLLEFFALQGINKTLQVNKVNQNDQTFLHILCQGLKAQEAFDIYCDYKEHYSFDLDLRNNEGVSTMVIFI</sequence>
<gene>
    <name evidence="2" type="ORF">ECRASSUSDP1_LOCUS25078</name>
</gene>
<feature type="compositionally biased region" description="Basic and acidic residues" evidence="1">
    <location>
        <begin position="1"/>
        <end position="25"/>
    </location>
</feature>
<feature type="region of interest" description="Disordered" evidence="1">
    <location>
        <begin position="1"/>
        <end position="33"/>
    </location>
</feature>
<keyword evidence="3" id="KW-1185">Reference proteome</keyword>
<dbReference type="AlphaFoldDB" id="A0AAD2D8S1"/>
<evidence type="ECO:0000313" key="2">
    <source>
        <dbReference type="EMBL" id="CAI2383573.1"/>
    </source>
</evidence>
<comment type="caution">
    <text evidence="2">The sequence shown here is derived from an EMBL/GenBank/DDBJ whole genome shotgun (WGS) entry which is preliminary data.</text>
</comment>
<evidence type="ECO:0000313" key="3">
    <source>
        <dbReference type="Proteomes" id="UP001295684"/>
    </source>
</evidence>
<reference evidence="2" key="1">
    <citation type="submission" date="2023-07" db="EMBL/GenBank/DDBJ databases">
        <authorList>
            <consortium name="AG Swart"/>
            <person name="Singh M."/>
            <person name="Singh A."/>
            <person name="Seah K."/>
            <person name="Emmerich C."/>
        </authorList>
    </citation>
    <scope>NUCLEOTIDE SEQUENCE</scope>
    <source>
        <strain evidence="2">DP1</strain>
    </source>
</reference>
<dbReference type="Proteomes" id="UP001295684">
    <property type="component" value="Unassembled WGS sequence"/>
</dbReference>
<dbReference type="EMBL" id="CAMPGE010025855">
    <property type="protein sequence ID" value="CAI2383573.1"/>
    <property type="molecule type" value="Genomic_DNA"/>
</dbReference>
<evidence type="ECO:0000256" key="1">
    <source>
        <dbReference type="SAM" id="MobiDB-lite"/>
    </source>
</evidence>
<proteinExistence type="predicted"/>